<dbReference type="InterPro" id="IPR050742">
    <property type="entry name" value="Helicase_Restrict-Modif_Enz"/>
</dbReference>
<dbReference type="PANTHER" id="PTHR47396">
    <property type="entry name" value="TYPE I RESTRICTION ENZYME ECOKI R PROTEIN"/>
    <property type="match status" value="1"/>
</dbReference>
<evidence type="ECO:0000313" key="4">
    <source>
        <dbReference type="Proteomes" id="UP001233673"/>
    </source>
</evidence>
<dbReference type="GO" id="GO:0004386">
    <property type="term" value="F:helicase activity"/>
    <property type="evidence" value="ECO:0007669"/>
    <property type="project" value="UniProtKB-KW"/>
</dbReference>
<accession>A0ABT9IHK5</accession>
<organism evidence="3 4">
    <name type="scientific">Blastococcus carthaginiensis</name>
    <dbReference type="NCBI Taxonomy" id="3050034"/>
    <lineage>
        <taxon>Bacteria</taxon>
        <taxon>Bacillati</taxon>
        <taxon>Actinomycetota</taxon>
        <taxon>Actinomycetes</taxon>
        <taxon>Geodermatophilales</taxon>
        <taxon>Geodermatophilaceae</taxon>
        <taxon>Blastococcus</taxon>
    </lineage>
</organism>
<evidence type="ECO:0000313" key="3">
    <source>
        <dbReference type="EMBL" id="MDP5185055.1"/>
    </source>
</evidence>
<dbReference type="PANTHER" id="PTHR47396:SF1">
    <property type="entry name" value="ATP-DEPENDENT HELICASE IRC3-RELATED"/>
    <property type="match status" value="1"/>
</dbReference>
<dbReference type="RefSeq" id="WP_306001587.1">
    <property type="nucleotide sequence ID" value="NZ_JASNFN010000036.1"/>
</dbReference>
<dbReference type="SMART" id="SM00487">
    <property type="entry name" value="DEXDc"/>
    <property type="match status" value="1"/>
</dbReference>
<evidence type="ECO:0000259" key="2">
    <source>
        <dbReference type="PROSITE" id="PS51192"/>
    </source>
</evidence>
<comment type="caution">
    <text evidence="3">The sequence shown here is derived from an EMBL/GenBank/DDBJ whole genome shotgun (WGS) entry which is preliminary data.</text>
</comment>
<dbReference type="InterPro" id="IPR014001">
    <property type="entry name" value="Helicase_ATP-bd"/>
</dbReference>
<dbReference type="Pfam" id="PF04851">
    <property type="entry name" value="ResIII"/>
    <property type="match status" value="1"/>
</dbReference>
<sequence>MARNEDQTRRDLIDPALAARGWGSDLIRVETTVGGSDIIGGRPRRRKGRTDYLLCLPAPDGGSPLPIAIIEAKKEEEGDALGLQQAQDYRRRFHVPFVFASNGHLYTEWGEDTRHIASHLPLAQFPTPDELRQRYEALRGISLSSPAAAPLLKTYKGGESSRWYFQDAAVRAALEAMATGQDRVLLTLPTGAGKTNIASQLLWKLATGGQLRRALFVCDRDELRTQAWSRLHGFFGDGAQIVTSSNPQANARVLVASYQTLNVDSDGEPQFWRENYPPDYFSHIIIDECHRSAWGKWSVVLRDNPNAVHIGLTATPRTIVGGHAGEPGRERDEQITAHNLRYFGEPVYEYSLVQGQEDGYLAASEVIRRTVDLDATAITRDDIVERSAKDYYTGRTIQPGDIDDQYDARRYEQALQLPDRVDAMCEDLFAMLLETGGPHQKAAIFCVRDTHATEVTLALNNIYEEWCKSTGQKPAEPYAFQCTGNPNLRPSAAELIPDFRGSKASHFVAVTVDLLSTGVDVPDLGNVVFFQYLNSPIEFYQRVGRGTRTGTPQGSKLLFRVYDYTNVTRLFGQPFEAREKPEDAGQPPAPDHDDPGTPGAGPTMIRVEGFDVEVQGAGRSIVVQRGGREALIPLEDYEAEIAAAVQDVVGDLDGLREVWADPQRRGDLFGAMEGGGASLRMLRQMRDQDDCDLYDVVAELTFKAPAKTRALRVAAFEAQEKPWLTSLAPDIKNTVLAMALEFGRGGIDELETATLFDTPAVRNAGGFRALNRHPEGAEAVLTGLKKRLLR</sequence>
<dbReference type="InterPro" id="IPR006935">
    <property type="entry name" value="Helicase/UvrB_N"/>
</dbReference>
<keyword evidence="4" id="KW-1185">Reference proteome</keyword>
<keyword evidence="3" id="KW-0067">ATP-binding</keyword>
<dbReference type="EMBL" id="JASNFN010000036">
    <property type="protein sequence ID" value="MDP5185055.1"/>
    <property type="molecule type" value="Genomic_DNA"/>
</dbReference>
<evidence type="ECO:0000256" key="1">
    <source>
        <dbReference type="SAM" id="MobiDB-lite"/>
    </source>
</evidence>
<dbReference type="Proteomes" id="UP001233673">
    <property type="component" value="Unassembled WGS sequence"/>
</dbReference>
<name>A0ABT9IHK5_9ACTN</name>
<keyword evidence="3" id="KW-0547">Nucleotide-binding</keyword>
<dbReference type="Pfam" id="PF00271">
    <property type="entry name" value="Helicase_C"/>
    <property type="match status" value="1"/>
</dbReference>
<reference evidence="4" key="1">
    <citation type="submission" date="2023-05" db="EMBL/GenBank/DDBJ databases">
        <title>Draft genome of Pseudofrankia sp. BMG5.37.</title>
        <authorList>
            <person name="Gtari M."/>
            <person name="Ghodhbane F."/>
            <person name="Sbissi I."/>
        </authorList>
    </citation>
    <scope>NUCLEOTIDE SEQUENCE [LARGE SCALE GENOMIC DNA]</scope>
    <source>
        <strain evidence="4">BMG 814</strain>
    </source>
</reference>
<dbReference type="InterPro" id="IPR027417">
    <property type="entry name" value="P-loop_NTPase"/>
</dbReference>
<keyword evidence="3" id="KW-0347">Helicase</keyword>
<dbReference type="SUPFAM" id="SSF52540">
    <property type="entry name" value="P-loop containing nucleoside triphosphate hydrolases"/>
    <property type="match status" value="1"/>
</dbReference>
<dbReference type="Gene3D" id="3.40.50.300">
    <property type="entry name" value="P-loop containing nucleotide triphosphate hydrolases"/>
    <property type="match status" value="2"/>
</dbReference>
<keyword evidence="3" id="KW-0378">Hydrolase</keyword>
<dbReference type="Gene3D" id="3.90.1570.30">
    <property type="match status" value="1"/>
</dbReference>
<dbReference type="PROSITE" id="PS51192">
    <property type="entry name" value="HELICASE_ATP_BIND_1"/>
    <property type="match status" value="1"/>
</dbReference>
<gene>
    <name evidence="3" type="ORF">QOZ88_20680</name>
</gene>
<feature type="domain" description="Helicase ATP-binding" evidence="2">
    <location>
        <begin position="175"/>
        <end position="316"/>
    </location>
</feature>
<proteinExistence type="predicted"/>
<protein>
    <submittedName>
        <fullName evidence="3">DEAD/DEAH box helicase family protein</fullName>
    </submittedName>
</protein>
<feature type="region of interest" description="Disordered" evidence="1">
    <location>
        <begin position="576"/>
        <end position="602"/>
    </location>
</feature>
<dbReference type="InterPro" id="IPR001650">
    <property type="entry name" value="Helicase_C-like"/>
</dbReference>